<evidence type="ECO:0000256" key="1">
    <source>
        <dbReference type="ARBA" id="ARBA00022741"/>
    </source>
</evidence>
<sequence>MVHGHLPFDSENILELYEKISNEPIKLRPDLNESLKELLQGMLEKDINRRLTIPEIKQNNWITHYGSDPMLSTELNCNRDDEITEEELSKALKPAVSMFSKIMQRVERSFSQIKLRGSTLSLEKKGINNLETSKRNSRLSLFSINSPTKQENGSSVVFEFGSNPSSSEQNNLGTPGTKLNSDDLPDKNYMTRSNSFKTGMRPRSPSPIALKLDDGNVIPKAYSNENESGLLKAVTRERSKNDLIRSSTLGLILEETK</sequence>
<dbReference type="Proteomes" id="UP000281549">
    <property type="component" value="Unassembled WGS sequence"/>
</dbReference>
<dbReference type="GO" id="GO:0004674">
    <property type="term" value="F:protein serine/threonine kinase activity"/>
    <property type="evidence" value="ECO:0007669"/>
    <property type="project" value="TreeGrafter"/>
</dbReference>
<dbReference type="EMBL" id="ML005681">
    <property type="protein sequence ID" value="RKP17775.1"/>
    <property type="molecule type" value="Genomic_DNA"/>
</dbReference>
<dbReference type="InterPro" id="IPR011009">
    <property type="entry name" value="Kinase-like_dom_sf"/>
</dbReference>
<dbReference type="PANTHER" id="PTHR24346:SF77">
    <property type="entry name" value="SERINE THREONINE PROTEIN KINASE"/>
    <property type="match status" value="1"/>
</dbReference>
<keyword evidence="2" id="KW-0067">ATP-binding</keyword>
<gene>
    <name evidence="4" type="ORF">ROZALSC1DRAFT_23881</name>
</gene>
<dbReference type="PANTHER" id="PTHR24346">
    <property type="entry name" value="MAP/MICROTUBULE AFFINITY-REGULATING KINASE"/>
    <property type="match status" value="1"/>
</dbReference>
<dbReference type="GO" id="GO:0005524">
    <property type="term" value="F:ATP binding"/>
    <property type="evidence" value="ECO:0007669"/>
    <property type="project" value="UniProtKB-KW"/>
</dbReference>
<evidence type="ECO:0000256" key="2">
    <source>
        <dbReference type="ARBA" id="ARBA00022840"/>
    </source>
</evidence>
<evidence type="ECO:0000256" key="3">
    <source>
        <dbReference type="SAM" id="MobiDB-lite"/>
    </source>
</evidence>
<dbReference type="SUPFAM" id="SSF56112">
    <property type="entry name" value="Protein kinase-like (PK-like)"/>
    <property type="match status" value="1"/>
</dbReference>
<evidence type="ECO:0008006" key="6">
    <source>
        <dbReference type="Google" id="ProtNLM"/>
    </source>
</evidence>
<name>A0A4P9YEY4_ROZAC</name>
<dbReference type="AlphaFoldDB" id="A0A4P9YEY4"/>
<feature type="compositionally biased region" description="Polar residues" evidence="3">
    <location>
        <begin position="162"/>
        <end position="179"/>
    </location>
</feature>
<keyword evidence="1" id="KW-0547">Nucleotide-binding</keyword>
<dbReference type="GO" id="GO:0005737">
    <property type="term" value="C:cytoplasm"/>
    <property type="evidence" value="ECO:0007669"/>
    <property type="project" value="TreeGrafter"/>
</dbReference>
<evidence type="ECO:0000313" key="5">
    <source>
        <dbReference type="Proteomes" id="UP000281549"/>
    </source>
</evidence>
<proteinExistence type="predicted"/>
<organism evidence="4 5">
    <name type="scientific">Rozella allomycis (strain CSF55)</name>
    <dbReference type="NCBI Taxonomy" id="988480"/>
    <lineage>
        <taxon>Eukaryota</taxon>
        <taxon>Fungi</taxon>
        <taxon>Fungi incertae sedis</taxon>
        <taxon>Cryptomycota</taxon>
        <taxon>Cryptomycota incertae sedis</taxon>
        <taxon>Rozella</taxon>
    </lineage>
</organism>
<feature type="region of interest" description="Disordered" evidence="3">
    <location>
        <begin position="145"/>
        <end position="188"/>
    </location>
</feature>
<evidence type="ECO:0000313" key="4">
    <source>
        <dbReference type="EMBL" id="RKP17775.1"/>
    </source>
</evidence>
<feature type="compositionally biased region" description="Polar residues" evidence="3">
    <location>
        <begin position="145"/>
        <end position="155"/>
    </location>
</feature>
<accession>A0A4P9YEY4</accession>
<protein>
    <recommendedName>
        <fullName evidence="6">Protein kinase domain-containing protein</fullName>
    </recommendedName>
</protein>
<dbReference type="Gene3D" id="1.10.510.10">
    <property type="entry name" value="Transferase(Phosphotransferase) domain 1"/>
    <property type="match status" value="1"/>
</dbReference>
<dbReference type="GO" id="GO:0035556">
    <property type="term" value="P:intracellular signal transduction"/>
    <property type="evidence" value="ECO:0007669"/>
    <property type="project" value="TreeGrafter"/>
</dbReference>
<reference evidence="5" key="1">
    <citation type="journal article" date="2018" name="Nat. Microbiol.">
        <title>Leveraging single-cell genomics to expand the fungal tree of life.</title>
        <authorList>
            <person name="Ahrendt S.R."/>
            <person name="Quandt C.A."/>
            <person name="Ciobanu D."/>
            <person name="Clum A."/>
            <person name="Salamov A."/>
            <person name="Andreopoulos B."/>
            <person name="Cheng J.F."/>
            <person name="Woyke T."/>
            <person name="Pelin A."/>
            <person name="Henrissat B."/>
            <person name="Reynolds N.K."/>
            <person name="Benny G.L."/>
            <person name="Smith M.E."/>
            <person name="James T.Y."/>
            <person name="Grigoriev I.V."/>
        </authorList>
    </citation>
    <scope>NUCLEOTIDE SEQUENCE [LARGE SCALE GENOMIC DNA]</scope>
    <source>
        <strain evidence="5">CSF55</strain>
    </source>
</reference>